<keyword evidence="3 5" id="KW-0687">Ribonucleoprotein</keyword>
<sequence length="64" mass="7270">MFAVPFRKVSKTRKRMRRSHNAIDVPGMVKCPNCGEMIKAHRVCPKCGSYKGKTVVDMTEKEEA</sequence>
<proteinExistence type="inferred from homology"/>
<dbReference type="SUPFAM" id="SSF57829">
    <property type="entry name" value="Zn-binding ribosomal proteins"/>
    <property type="match status" value="1"/>
</dbReference>
<dbReference type="PANTHER" id="PTHR35534:SF2">
    <property type="entry name" value="LARGE RIBOSOMAL SUBUNIT PROTEIN BL32"/>
    <property type="match status" value="1"/>
</dbReference>
<evidence type="ECO:0000256" key="5">
    <source>
        <dbReference type="HAMAP-Rule" id="MF_00340"/>
    </source>
</evidence>
<dbReference type="EMBL" id="DVHC01000069">
    <property type="protein sequence ID" value="HIR59877.1"/>
    <property type="molecule type" value="Genomic_DNA"/>
</dbReference>
<dbReference type="InterPro" id="IPR011332">
    <property type="entry name" value="Ribosomal_zn-bd"/>
</dbReference>
<organism evidence="6 7">
    <name type="scientific">Candidatus Onthousia excrementipullorum</name>
    <dbReference type="NCBI Taxonomy" id="2840884"/>
    <lineage>
        <taxon>Bacteria</taxon>
        <taxon>Bacillati</taxon>
        <taxon>Bacillota</taxon>
        <taxon>Bacilli</taxon>
        <taxon>Candidatus Onthousia</taxon>
    </lineage>
</organism>
<dbReference type="HAMAP" id="MF_00340">
    <property type="entry name" value="Ribosomal_bL32"/>
    <property type="match status" value="1"/>
</dbReference>
<gene>
    <name evidence="5 6" type="primary">rpmF</name>
    <name evidence="6" type="ORF">IAB38_07580</name>
</gene>
<dbReference type="Proteomes" id="UP000824232">
    <property type="component" value="Unassembled WGS sequence"/>
</dbReference>
<reference evidence="6" key="1">
    <citation type="submission" date="2020-10" db="EMBL/GenBank/DDBJ databases">
        <authorList>
            <person name="Gilroy R."/>
        </authorList>
    </citation>
    <scope>NUCLEOTIDE SEQUENCE</scope>
    <source>
        <strain evidence="6">CHK184-20233</strain>
    </source>
</reference>
<dbReference type="GO" id="GO:0003735">
    <property type="term" value="F:structural constituent of ribosome"/>
    <property type="evidence" value="ECO:0007669"/>
    <property type="project" value="InterPro"/>
</dbReference>
<dbReference type="GO" id="GO:0015934">
    <property type="term" value="C:large ribosomal subunit"/>
    <property type="evidence" value="ECO:0007669"/>
    <property type="project" value="InterPro"/>
</dbReference>
<dbReference type="Pfam" id="PF01783">
    <property type="entry name" value="Ribosomal_L32p"/>
    <property type="match status" value="1"/>
</dbReference>
<evidence type="ECO:0000256" key="2">
    <source>
        <dbReference type="ARBA" id="ARBA00022980"/>
    </source>
</evidence>
<comment type="caution">
    <text evidence="6">The sequence shown here is derived from an EMBL/GenBank/DDBJ whole genome shotgun (WGS) entry which is preliminary data.</text>
</comment>
<name>A0A9D1DVN6_9FIRM</name>
<dbReference type="Gene3D" id="1.20.5.640">
    <property type="entry name" value="Single helix bin"/>
    <property type="match status" value="1"/>
</dbReference>
<protein>
    <recommendedName>
        <fullName evidence="4 5">Large ribosomal subunit protein bL32</fullName>
    </recommendedName>
</protein>
<dbReference type="PANTHER" id="PTHR35534">
    <property type="entry name" value="50S RIBOSOMAL PROTEIN L32"/>
    <property type="match status" value="1"/>
</dbReference>
<comment type="similarity">
    <text evidence="1 5">Belongs to the bacterial ribosomal protein bL32 family.</text>
</comment>
<evidence type="ECO:0000256" key="4">
    <source>
        <dbReference type="ARBA" id="ARBA00035178"/>
    </source>
</evidence>
<keyword evidence="2 5" id="KW-0689">Ribosomal protein</keyword>
<dbReference type="AlphaFoldDB" id="A0A9D1DVN6"/>
<evidence type="ECO:0000313" key="6">
    <source>
        <dbReference type="EMBL" id="HIR59877.1"/>
    </source>
</evidence>
<accession>A0A9D1DVN6</accession>
<dbReference type="InterPro" id="IPR002677">
    <property type="entry name" value="Ribosomal_bL32"/>
</dbReference>
<evidence type="ECO:0000256" key="3">
    <source>
        <dbReference type="ARBA" id="ARBA00023274"/>
    </source>
</evidence>
<dbReference type="GO" id="GO:0006412">
    <property type="term" value="P:translation"/>
    <property type="evidence" value="ECO:0007669"/>
    <property type="project" value="UniProtKB-UniRule"/>
</dbReference>
<dbReference type="NCBIfam" id="TIGR01031">
    <property type="entry name" value="rpmF_bact"/>
    <property type="match status" value="1"/>
</dbReference>
<evidence type="ECO:0000256" key="1">
    <source>
        <dbReference type="ARBA" id="ARBA00008560"/>
    </source>
</evidence>
<evidence type="ECO:0000313" key="7">
    <source>
        <dbReference type="Proteomes" id="UP000824232"/>
    </source>
</evidence>
<reference evidence="6" key="2">
    <citation type="journal article" date="2021" name="PeerJ">
        <title>Extensive microbial diversity within the chicken gut microbiome revealed by metagenomics and culture.</title>
        <authorList>
            <person name="Gilroy R."/>
            <person name="Ravi A."/>
            <person name="Getino M."/>
            <person name="Pursley I."/>
            <person name="Horton D.L."/>
            <person name="Alikhan N.F."/>
            <person name="Baker D."/>
            <person name="Gharbi K."/>
            <person name="Hall N."/>
            <person name="Watson M."/>
            <person name="Adriaenssens E.M."/>
            <person name="Foster-Nyarko E."/>
            <person name="Jarju S."/>
            <person name="Secka A."/>
            <person name="Antonio M."/>
            <person name="Oren A."/>
            <person name="Chaudhuri R.R."/>
            <person name="La Ragione R."/>
            <person name="Hildebrand F."/>
            <person name="Pallen M.J."/>
        </authorList>
    </citation>
    <scope>NUCLEOTIDE SEQUENCE</scope>
    <source>
        <strain evidence="6">CHK184-20233</strain>
    </source>
</reference>
<dbReference type="InterPro" id="IPR044957">
    <property type="entry name" value="Ribosomal_bL32_bact"/>
</dbReference>